<evidence type="ECO:0000313" key="2">
    <source>
        <dbReference type="EMBL" id="RFM30300.1"/>
    </source>
</evidence>
<evidence type="ECO:0008006" key="4">
    <source>
        <dbReference type="Google" id="ProtNLM"/>
    </source>
</evidence>
<organism evidence="2 3">
    <name type="scientific">Deminuibacter soli</name>
    <dbReference type="NCBI Taxonomy" id="2291815"/>
    <lineage>
        <taxon>Bacteria</taxon>
        <taxon>Pseudomonadati</taxon>
        <taxon>Bacteroidota</taxon>
        <taxon>Chitinophagia</taxon>
        <taxon>Chitinophagales</taxon>
        <taxon>Chitinophagaceae</taxon>
        <taxon>Deminuibacter</taxon>
    </lineage>
</organism>
<keyword evidence="1" id="KW-0472">Membrane</keyword>
<dbReference type="OrthoDB" id="1375121at2"/>
<keyword evidence="1" id="KW-1133">Transmembrane helix</keyword>
<sequence>MKTFGLILIIAGIAMIVIRGFSVQTEKKVVDVGPVEINKKENKWIGWPTYAGAVVAVVGVVLVATNRNRT</sequence>
<gene>
    <name evidence="2" type="ORF">DXN05_04875</name>
</gene>
<dbReference type="RefSeq" id="WP_116846056.1">
    <property type="nucleotide sequence ID" value="NZ_QTJU01000001.1"/>
</dbReference>
<reference evidence="2 3" key="1">
    <citation type="submission" date="2018-08" db="EMBL/GenBank/DDBJ databases">
        <title>Chitinophagaceae sp. K23C18032701, a novel bacterium isolated from forest soil.</title>
        <authorList>
            <person name="Wang C."/>
        </authorList>
    </citation>
    <scope>NUCLEOTIDE SEQUENCE [LARGE SCALE GENOMIC DNA]</scope>
    <source>
        <strain evidence="2 3">K23C18032701</strain>
    </source>
</reference>
<dbReference type="EMBL" id="QTJU01000001">
    <property type="protein sequence ID" value="RFM30300.1"/>
    <property type="molecule type" value="Genomic_DNA"/>
</dbReference>
<accession>A0A3E1NQX0</accession>
<proteinExistence type="predicted"/>
<keyword evidence="3" id="KW-1185">Reference proteome</keyword>
<evidence type="ECO:0000313" key="3">
    <source>
        <dbReference type="Proteomes" id="UP000261284"/>
    </source>
</evidence>
<comment type="caution">
    <text evidence="2">The sequence shown here is derived from an EMBL/GenBank/DDBJ whole genome shotgun (WGS) entry which is preliminary data.</text>
</comment>
<dbReference type="Proteomes" id="UP000261284">
    <property type="component" value="Unassembled WGS sequence"/>
</dbReference>
<protein>
    <recommendedName>
        <fullName evidence="4">DUF3185 family protein</fullName>
    </recommendedName>
</protein>
<keyword evidence="1" id="KW-0812">Transmembrane</keyword>
<evidence type="ECO:0000256" key="1">
    <source>
        <dbReference type="SAM" id="Phobius"/>
    </source>
</evidence>
<dbReference type="AlphaFoldDB" id="A0A3E1NQX0"/>
<name>A0A3E1NQX0_9BACT</name>
<feature type="transmembrane region" description="Helical" evidence="1">
    <location>
        <begin position="44"/>
        <end position="64"/>
    </location>
</feature>